<evidence type="ECO:0000313" key="3">
    <source>
        <dbReference type="Proteomes" id="UP000659654"/>
    </source>
</evidence>
<dbReference type="GO" id="GO:0001726">
    <property type="term" value="C:ruffle"/>
    <property type="evidence" value="ECO:0007669"/>
    <property type="project" value="TreeGrafter"/>
</dbReference>
<evidence type="ECO:0000259" key="1">
    <source>
        <dbReference type="SMART" id="SM00128"/>
    </source>
</evidence>
<name>A0A7I8WQJ9_BURXY</name>
<dbReference type="GO" id="GO:0005737">
    <property type="term" value="C:cytoplasm"/>
    <property type="evidence" value="ECO:0007669"/>
    <property type="project" value="TreeGrafter"/>
</dbReference>
<dbReference type="SUPFAM" id="SSF56219">
    <property type="entry name" value="DNase I-like"/>
    <property type="match status" value="1"/>
</dbReference>
<dbReference type="EMBL" id="CAJFCV020000002">
    <property type="protein sequence ID" value="CAG9096754.1"/>
    <property type="molecule type" value="Genomic_DNA"/>
</dbReference>
<dbReference type="InterPro" id="IPR036691">
    <property type="entry name" value="Endo/exonu/phosph_ase_sf"/>
</dbReference>
<reference evidence="2" key="1">
    <citation type="submission" date="2020-09" db="EMBL/GenBank/DDBJ databases">
        <authorList>
            <person name="Kikuchi T."/>
        </authorList>
    </citation>
    <scope>NUCLEOTIDE SEQUENCE</scope>
    <source>
        <strain evidence="2">Ka4C1</strain>
    </source>
</reference>
<proteinExistence type="predicted"/>
<gene>
    <name evidence="2" type="ORF">BXYJ_LOCUS3917</name>
</gene>
<evidence type="ECO:0000313" key="2">
    <source>
        <dbReference type="EMBL" id="CAD5215213.1"/>
    </source>
</evidence>
<sequence>MEIWTGSLTEILLSLAYYRRMKNMDSEEPRAPSRLSIVSRNSSNADCHSQFSEEEFQRDLHKKPNVVGPGGVPLPRQAELNAMLDGDQITVMCFTWNIAAKPVSGLNSLSELFAKVPHDERQDVIAIALQELPTSTIRFHNDMVAIVQKALDDTHRVYCWVRKWSQMVLIFIRKKLSLYASYPEYQFVATKTLASPFRTKGAIGVCFRLLQTTCVFIACHLTHGKVKKRISDYAKLSKLFDFRMLKTSSEVPDTPMKQADFLFWFGDLNFRIQRKDAAEIIKSELEEKLFKEKINFDFLLHHDELTVEKTKGLIFHGFREGIITFPPTHKFYRNTNQFVSNRIPSYTDRVLYWSRDPSAIYPIRYDCVWALTVSDHKPVYCTFKMRVLRKRNDASGSVYTNLTSSNSATSPSAKSCY</sequence>
<dbReference type="Proteomes" id="UP000582659">
    <property type="component" value="Unassembled WGS sequence"/>
</dbReference>
<dbReference type="GO" id="GO:0046856">
    <property type="term" value="P:phosphatidylinositol dephosphorylation"/>
    <property type="evidence" value="ECO:0007669"/>
    <property type="project" value="InterPro"/>
</dbReference>
<dbReference type="SMR" id="A0A7I8WQJ9"/>
<dbReference type="Proteomes" id="UP000659654">
    <property type="component" value="Unassembled WGS sequence"/>
</dbReference>
<dbReference type="GO" id="GO:0004439">
    <property type="term" value="F:phosphatidylinositol-4,5-bisphosphate 5-phosphatase activity"/>
    <property type="evidence" value="ECO:0007669"/>
    <property type="project" value="TreeGrafter"/>
</dbReference>
<organism evidence="2 3">
    <name type="scientific">Bursaphelenchus xylophilus</name>
    <name type="common">Pinewood nematode worm</name>
    <name type="synonym">Aphelenchoides xylophilus</name>
    <dbReference type="NCBI Taxonomy" id="6326"/>
    <lineage>
        <taxon>Eukaryota</taxon>
        <taxon>Metazoa</taxon>
        <taxon>Ecdysozoa</taxon>
        <taxon>Nematoda</taxon>
        <taxon>Chromadorea</taxon>
        <taxon>Rhabditida</taxon>
        <taxon>Tylenchina</taxon>
        <taxon>Tylenchomorpha</taxon>
        <taxon>Aphelenchoidea</taxon>
        <taxon>Aphelenchoididae</taxon>
        <taxon>Bursaphelenchus</taxon>
    </lineage>
</organism>
<dbReference type="PANTHER" id="PTHR11200">
    <property type="entry name" value="INOSITOL 5-PHOSPHATASE"/>
    <property type="match status" value="1"/>
</dbReference>
<feature type="domain" description="Inositol polyphosphate-related phosphatase" evidence="1">
    <location>
        <begin position="87"/>
        <end position="393"/>
    </location>
</feature>
<accession>A0A7I8WQJ9</accession>
<dbReference type="OrthoDB" id="2248459at2759"/>
<protein>
    <submittedName>
        <fullName evidence="2">(pine wood nematode) hypothetical protein</fullName>
    </submittedName>
</protein>
<dbReference type="Gene3D" id="3.60.10.10">
    <property type="entry name" value="Endonuclease/exonuclease/phosphatase"/>
    <property type="match status" value="1"/>
</dbReference>
<dbReference type="AlphaFoldDB" id="A0A7I8WQJ9"/>
<keyword evidence="3" id="KW-1185">Reference proteome</keyword>
<dbReference type="PANTHER" id="PTHR11200:SF275">
    <property type="entry name" value="LD06095P"/>
    <property type="match status" value="1"/>
</dbReference>
<dbReference type="InterPro" id="IPR000300">
    <property type="entry name" value="IPPc"/>
</dbReference>
<dbReference type="Pfam" id="PF22669">
    <property type="entry name" value="Exo_endo_phos2"/>
    <property type="match status" value="1"/>
</dbReference>
<dbReference type="EMBL" id="CAJFDI010000002">
    <property type="protein sequence ID" value="CAD5215213.1"/>
    <property type="molecule type" value="Genomic_DNA"/>
</dbReference>
<dbReference type="InterPro" id="IPR046985">
    <property type="entry name" value="IP5"/>
</dbReference>
<dbReference type="GO" id="GO:0005886">
    <property type="term" value="C:plasma membrane"/>
    <property type="evidence" value="ECO:0007669"/>
    <property type="project" value="TreeGrafter"/>
</dbReference>
<comment type="caution">
    <text evidence="2">The sequence shown here is derived from an EMBL/GenBank/DDBJ whole genome shotgun (WGS) entry which is preliminary data.</text>
</comment>
<dbReference type="SMART" id="SM00128">
    <property type="entry name" value="IPPc"/>
    <property type="match status" value="1"/>
</dbReference>